<organism evidence="4 5">
    <name type="scientific">Arsenicicoccus bolidensis</name>
    <dbReference type="NCBI Taxonomy" id="229480"/>
    <lineage>
        <taxon>Bacteria</taxon>
        <taxon>Bacillati</taxon>
        <taxon>Actinomycetota</taxon>
        <taxon>Actinomycetes</taxon>
        <taxon>Micrococcales</taxon>
        <taxon>Intrasporangiaceae</taxon>
        <taxon>Arsenicicoccus</taxon>
    </lineage>
</organism>
<dbReference type="PROSITE" id="PS51464">
    <property type="entry name" value="SIS"/>
    <property type="match status" value="1"/>
</dbReference>
<reference evidence="4 5" key="1">
    <citation type="submission" date="2022-02" db="EMBL/GenBank/DDBJ databases">
        <title>Uncovering new skin microbiome diversity through culturing and metagenomics.</title>
        <authorList>
            <person name="Conlan S."/>
            <person name="Deming C."/>
            <person name="Nisc Comparative Sequencing Program N."/>
            <person name="Segre J.A."/>
        </authorList>
    </citation>
    <scope>NUCLEOTIDE SEQUENCE [LARGE SCALE GENOMIC DNA]</scope>
    <source>
        <strain evidence="4 5">ACRQZ</strain>
    </source>
</reference>
<comment type="caution">
    <text evidence="4">The sequence shown here is derived from an EMBL/GenBank/DDBJ whole genome shotgun (WGS) entry which is preliminary data.</text>
</comment>
<dbReference type="InterPro" id="IPR046348">
    <property type="entry name" value="SIS_dom_sf"/>
</dbReference>
<gene>
    <name evidence="4" type="ORF">MHL29_08490</name>
</gene>
<dbReference type="InterPro" id="IPR019490">
    <property type="entry name" value="Glu6P/Mann6P_isomerase_C"/>
</dbReference>
<dbReference type="InterPro" id="IPR001347">
    <property type="entry name" value="SIS_dom"/>
</dbReference>
<dbReference type="GO" id="GO:0016853">
    <property type="term" value="F:isomerase activity"/>
    <property type="evidence" value="ECO:0007669"/>
    <property type="project" value="UniProtKB-KW"/>
</dbReference>
<keyword evidence="2 4" id="KW-0413">Isomerase</keyword>
<name>A0ABS9Q220_9MICO</name>
<keyword evidence="5" id="KW-1185">Reference proteome</keyword>
<proteinExistence type="inferred from homology"/>
<sequence length="398" mass="40370">MPQLDEALVDDLDEVQRLDSRGHLRALATAGAQVREAAHLAVEAGVDRLGREERPRAVLVAALGGSAVVGEVLTVLAEAHSPVPVSQRAAGPLPAWVGPLDLVVAVSLSGRAPGPLGLAAEAGRRGAQLVTVGAAESPLADVTARARGLHVPVPRGVVSSRTSLWSLLTPVLVASATLGVVDLPTPVLDELADRLDAQAEACRPSSECFVNPAKIAAQTLVETVPVVLGDGPLMGVAAHRAVAGLARTARIPAMYGSLPDAASQVVATFGGPYTAAGGQGVGARSGGRGAPGGAGGRDIFADPFLDAPEEPPLGLLMLREGGRDIPPAQSSLADLVLQEAHDVGVRVHEVSSEAGHPAVRLAEVMALTDFLSTYAALGLGLDPSTNPHVANLRAAGHP</sequence>
<dbReference type="SUPFAM" id="SSF53697">
    <property type="entry name" value="SIS domain"/>
    <property type="match status" value="1"/>
</dbReference>
<accession>A0ABS9Q220</accession>
<dbReference type="EMBL" id="JAKRCV010000021">
    <property type="protein sequence ID" value="MCG7321922.1"/>
    <property type="molecule type" value="Genomic_DNA"/>
</dbReference>
<evidence type="ECO:0000259" key="3">
    <source>
        <dbReference type="PROSITE" id="PS51464"/>
    </source>
</evidence>
<evidence type="ECO:0000256" key="1">
    <source>
        <dbReference type="ARBA" id="ARBA00010523"/>
    </source>
</evidence>
<evidence type="ECO:0000313" key="4">
    <source>
        <dbReference type="EMBL" id="MCG7321922.1"/>
    </source>
</evidence>
<comment type="similarity">
    <text evidence="1">Belongs to the PGI/PMI family.</text>
</comment>
<dbReference type="Proteomes" id="UP001521931">
    <property type="component" value="Unassembled WGS sequence"/>
</dbReference>
<dbReference type="RefSeq" id="WP_239263885.1">
    <property type="nucleotide sequence ID" value="NZ_DAMCTM010000025.1"/>
</dbReference>
<dbReference type="Gene3D" id="3.40.50.10490">
    <property type="entry name" value="Glucose-6-phosphate isomerase like protein, domain 1"/>
    <property type="match status" value="2"/>
</dbReference>
<protein>
    <submittedName>
        <fullName evidence="4">Phosphosugar isomerase</fullName>
    </submittedName>
</protein>
<dbReference type="Pfam" id="PF10432">
    <property type="entry name" value="bact-PGI_C"/>
    <property type="match status" value="1"/>
</dbReference>
<evidence type="ECO:0000256" key="2">
    <source>
        <dbReference type="ARBA" id="ARBA00023235"/>
    </source>
</evidence>
<evidence type="ECO:0000313" key="5">
    <source>
        <dbReference type="Proteomes" id="UP001521931"/>
    </source>
</evidence>
<feature type="domain" description="SIS" evidence="3">
    <location>
        <begin position="45"/>
        <end position="184"/>
    </location>
</feature>